<evidence type="ECO:0000313" key="2">
    <source>
        <dbReference type="Proteomes" id="UP000828390"/>
    </source>
</evidence>
<proteinExistence type="predicted"/>
<comment type="caution">
    <text evidence="1">The sequence shown here is derived from an EMBL/GenBank/DDBJ whole genome shotgun (WGS) entry which is preliminary data.</text>
</comment>
<dbReference type="AlphaFoldDB" id="A0A9D4ES69"/>
<evidence type="ECO:0000313" key="1">
    <source>
        <dbReference type="EMBL" id="KAH3783045.1"/>
    </source>
</evidence>
<organism evidence="1 2">
    <name type="scientific">Dreissena polymorpha</name>
    <name type="common">Zebra mussel</name>
    <name type="synonym">Mytilus polymorpha</name>
    <dbReference type="NCBI Taxonomy" id="45954"/>
    <lineage>
        <taxon>Eukaryota</taxon>
        <taxon>Metazoa</taxon>
        <taxon>Spiralia</taxon>
        <taxon>Lophotrochozoa</taxon>
        <taxon>Mollusca</taxon>
        <taxon>Bivalvia</taxon>
        <taxon>Autobranchia</taxon>
        <taxon>Heteroconchia</taxon>
        <taxon>Euheterodonta</taxon>
        <taxon>Imparidentia</taxon>
        <taxon>Neoheterodontei</taxon>
        <taxon>Myida</taxon>
        <taxon>Dreissenoidea</taxon>
        <taxon>Dreissenidae</taxon>
        <taxon>Dreissena</taxon>
    </lineage>
</organism>
<name>A0A9D4ES69_DREPO</name>
<dbReference type="Proteomes" id="UP000828390">
    <property type="component" value="Unassembled WGS sequence"/>
</dbReference>
<gene>
    <name evidence="1" type="ORF">DPMN_160972</name>
</gene>
<reference evidence="1" key="1">
    <citation type="journal article" date="2019" name="bioRxiv">
        <title>The Genome of the Zebra Mussel, Dreissena polymorpha: A Resource for Invasive Species Research.</title>
        <authorList>
            <person name="McCartney M.A."/>
            <person name="Auch B."/>
            <person name="Kono T."/>
            <person name="Mallez S."/>
            <person name="Zhang Y."/>
            <person name="Obille A."/>
            <person name="Becker A."/>
            <person name="Abrahante J.E."/>
            <person name="Garbe J."/>
            <person name="Badalamenti J.P."/>
            <person name="Herman A."/>
            <person name="Mangelson H."/>
            <person name="Liachko I."/>
            <person name="Sullivan S."/>
            <person name="Sone E.D."/>
            <person name="Koren S."/>
            <person name="Silverstein K.A.T."/>
            <person name="Beckman K.B."/>
            <person name="Gohl D.M."/>
        </authorList>
    </citation>
    <scope>NUCLEOTIDE SEQUENCE</scope>
    <source>
        <strain evidence="1">Duluth1</strain>
        <tissue evidence="1">Whole animal</tissue>
    </source>
</reference>
<protein>
    <submittedName>
        <fullName evidence="1">Uncharacterized protein</fullName>
    </submittedName>
</protein>
<accession>A0A9D4ES69</accession>
<reference evidence="1" key="2">
    <citation type="submission" date="2020-11" db="EMBL/GenBank/DDBJ databases">
        <authorList>
            <person name="McCartney M.A."/>
            <person name="Auch B."/>
            <person name="Kono T."/>
            <person name="Mallez S."/>
            <person name="Becker A."/>
            <person name="Gohl D.M."/>
            <person name="Silverstein K.A.T."/>
            <person name="Koren S."/>
            <person name="Bechman K.B."/>
            <person name="Herman A."/>
            <person name="Abrahante J.E."/>
            <person name="Garbe J."/>
        </authorList>
    </citation>
    <scope>NUCLEOTIDE SEQUENCE</scope>
    <source>
        <strain evidence="1">Duluth1</strain>
        <tissue evidence="1">Whole animal</tissue>
    </source>
</reference>
<sequence length="87" mass="9895">MLPTYMVIARKEHRNSTNQVNTALRPDRDAFGIHDRNADVCTSGRSLAVFLLRLKFVHLSTSRPQNTSSTMSHILHTYIQILNQNCA</sequence>
<keyword evidence="2" id="KW-1185">Reference proteome</keyword>
<dbReference type="EMBL" id="JAIWYP010000008">
    <property type="protein sequence ID" value="KAH3783045.1"/>
    <property type="molecule type" value="Genomic_DNA"/>
</dbReference>